<protein>
    <submittedName>
        <fullName evidence="2">Uncharacterized protein</fullName>
    </submittedName>
</protein>
<feature type="compositionally biased region" description="Basic and acidic residues" evidence="1">
    <location>
        <begin position="71"/>
        <end position="83"/>
    </location>
</feature>
<dbReference type="AlphaFoldDB" id="A0A4S4K6G7"/>
<evidence type="ECO:0000313" key="3">
    <source>
        <dbReference type="Proteomes" id="UP000309038"/>
    </source>
</evidence>
<gene>
    <name evidence="2" type="ORF">EW026_g7835</name>
</gene>
<accession>A0A4S4K6G7</accession>
<comment type="caution">
    <text evidence="2">The sequence shown here is derived from an EMBL/GenBank/DDBJ whole genome shotgun (WGS) entry which is preliminary data.</text>
</comment>
<feature type="region of interest" description="Disordered" evidence="1">
    <location>
        <begin position="34"/>
        <end position="92"/>
    </location>
</feature>
<keyword evidence="3" id="KW-1185">Reference proteome</keyword>
<organism evidence="2 3">
    <name type="scientific">Hermanssonia centrifuga</name>
    <dbReference type="NCBI Taxonomy" id="98765"/>
    <lineage>
        <taxon>Eukaryota</taxon>
        <taxon>Fungi</taxon>
        <taxon>Dikarya</taxon>
        <taxon>Basidiomycota</taxon>
        <taxon>Agaricomycotina</taxon>
        <taxon>Agaricomycetes</taxon>
        <taxon>Polyporales</taxon>
        <taxon>Meruliaceae</taxon>
        <taxon>Hermanssonia</taxon>
    </lineage>
</organism>
<sequence length="92" mass="10458">MDGNLYLEINSKVPLQGAELEEYLAKERAVKEKEAAKKAAEERRQRILEADEDDTDEDSESDSDSDDENEVERALGGDMDTLKMPKQRNRKG</sequence>
<dbReference type="Proteomes" id="UP000309038">
    <property type="component" value="Unassembled WGS sequence"/>
</dbReference>
<feature type="compositionally biased region" description="Basic and acidic residues" evidence="1">
    <location>
        <begin position="34"/>
        <end position="49"/>
    </location>
</feature>
<dbReference type="EMBL" id="SGPJ01000678">
    <property type="protein sequence ID" value="THG93388.1"/>
    <property type="molecule type" value="Genomic_DNA"/>
</dbReference>
<proteinExistence type="predicted"/>
<evidence type="ECO:0000256" key="1">
    <source>
        <dbReference type="SAM" id="MobiDB-lite"/>
    </source>
</evidence>
<name>A0A4S4K6G7_9APHY</name>
<reference evidence="2 3" key="1">
    <citation type="submission" date="2019-02" db="EMBL/GenBank/DDBJ databases">
        <title>Genome sequencing of the rare red list fungi Phlebia centrifuga.</title>
        <authorList>
            <person name="Buettner E."/>
            <person name="Kellner H."/>
        </authorList>
    </citation>
    <scope>NUCLEOTIDE SEQUENCE [LARGE SCALE GENOMIC DNA]</scope>
    <source>
        <strain evidence="2 3">DSM 108282</strain>
    </source>
</reference>
<evidence type="ECO:0000313" key="2">
    <source>
        <dbReference type="EMBL" id="THG93388.1"/>
    </source>
</evidence>
<feature type="compositionally biased region" description="Acidic residues" evidence="1">
    <location>
        <begin position="50"/>
        <end position="70"/>
    </location>
</feature>